<comment type="caution">
    <text evidence="2">The sequence shown here is derived from an EMBL/GenBank/DDBJ whole genome shotgun (WGS) entry which is preliminary data.</text>
</comment>
<feature type="compositionally biased region" description="Basic and acidic residues" evidence="1">
    <location>
        <begin position="28"/>
        <end position="49"/>
    </location>
</feature>
<dbReference type="EMBL" id="SPHZ02000003">
    <property type="protein sequence ID" value="KAF0924560.1"/>
    <property type="molecule type" value="Genomic_DNA"/>
</dbReference>
<sequence>MQRLGQQRFGDRFFGPGREGMQCPGQHRFGERLNGDNGRKEGESSDARGRAGAGGVGGKGGSASVGREGGARKDAGLVKDGDGEVTVF</sequence>
<accession>A0A6G1EIA4</accession>
<dbReference type="Proteomes" id="UP000479710">
    <property type="component" value="Unassembled WGS sequence"/>
</dbReference>
<protein>
    <submittedName>
        <fullName evidence="2">Uncharacterized protein</fullName>
    </submittedName>
</protein>
<proteinExistence type="predicted"/>
<dbReference type="AlphaFoldDB" id="A0A6G1EIA4"/>
<feature type="compositionally biased region" description="Gly residues" evidence="1">
    <location>
        <begin position="51"/>
        <end position="63"/>
    </location>
</feature>
<reference evidence="2 3" key="1">
    <citation type="submission" date="2019-11" db="EMBL/GenBank/DDBJ databases">
        <title>Whole genome sequence of Oryza granulata.</title>
        <authorList>
            <person name="Li W."/>
        </authorList>
    </citation>
    <scope>NUCLEOTIDE SEQUENCE [LARGE SCALE GENOMIC DNA]</scope>
    <source>
        <strain evidence="3">cv. Menghai</strain>
        <tissue evidence="2">Leaf</tissue>
    </source>
</reference>
<gene>
    <name evidence="2" type="ORF">E2562_010199</name>
</gene>
<feature type="region of interest" description="Disordered" evidence="1">
    <location>
        <begin position="1"/>
        <end position="88"/>
    </location>
</feature>
<evidence type="ECO:0000313" key="2">
    <source>
        <dbReference type="EMBL" id="KAF0924560.1"/>
    </source>
</evidence>
<name>A0A6G1EIA4_9ORYZ</name>
<keyword evidence="3" id="KW-1185">Reference proteome</keyword>
<evidence type="ECO:0000313" key="3">
    <source>
        <dbReference type="Proteomes" id="UP000479710"/>
    </source>
</evidence>
<feature type="compositionally biased region" description="Basic and acidic residues" evidence="1">
    <location>
        <begin position="69"/>
        <end position="82"/>
    </location>
</feature>
<organism evidence="2 3">
    <name type="scientific">Oryza meyeriana var. granulata</name>
    <dbReference type="NCBI Taxonomy" id="110450"/>
    <lineage>
        <taxon>Eukaryota</taxon>
        <taxon>Viridiplantae</taxon>
        <taxon>Streptophyta</taxon>
        <taxon>Embryophyta</taxon>
        <taxon>Tracheophyta</taxon>
        <taxon>Spermatophyta</taxon>
        <taxon>Magnoliopsida</taxon>
        <taxon>Liliopsida</taxon>
        <taxon>Poales</taxon>
        <taxon>Poaceae</taxon>
        <taxon>BOP clade</taxon>
        <taxon>Oryzoideae</taxon>
        <taxon>Oryzeae</taxon>
        <taxon>Oryzinae</taxon>
        <taxon>Oryza</taxon>
        <taxon>Oryza meyeriana</taxon>
    </lineage>
</organism>
<evidence type="ECO:0000256" key="1">
    <source>
        <dbReference type="SAM" id="MobiDB-lite"/>
    </source>
</evidence>